<proteinExistence type="predicted"/>
<dbReference type="GO" id="GO:0043235">
    <property type="term" value="C:receptor complex"/>
    <property type="evidence" value="ECO:0007669"/>
    <property type="project" value="TreeGrafter"/>
</dbReference>
<accession>A0A0C3QLM0</accession>
<dbReference type="InterPro" id="IPR001245">
    <property type="entry name" value="Ser-Thr/Tyr_kinase_cat_dom"/>
</dbReference>
<dbReference type="AlphaFoldDB" id="A0A0C3QLM0"/>
<feature type="non-terminal residue" evidence="2">
    <location>
        <position position="201"/>
    </location>
</feature>
<feature type="non-terminal residue" evidence="2">
    <location>
        <position position="1"/>
    </location>
</feature>
<dbReference type="EMBL" id="KN822993">
    <property type="protein sequence ID" value="KIO28526.1"/>
    <property type="molecule type" value="Genomic_DNA"/>
</dbReference>
<feature type="domain" description="Protein kinase" evidence="1">
    <location>
        <begin position="1"/>
        <end position="201"/>
    </location>
</feature>
<organism evidence="2 3">
    <name type="scientific">Tulasnella calospora MUT 4182</name>
    <dbReference type="NCBI Taxonomy" id="1051891"/>
    <lineage>
        <taxon>Eukaryota</taxon>
        <taxon>Fungi</taxon>
        <taxon>Dikarya</taxon>
        <taxon>Basidiomycota</taxon>
        <taxon>Agaricomycotina</taxon>
        <taxon>Agaricomycetes</taxon>
        <taxon>Cantharellales</taxon>
        <taxon>Tulasnellaceae</taxon>
        <taxon>Tulasnella</taxon>
    </lineage>
</organism>
<dbReference type="Pfam" id="PF07714">
    <property type="entry name" value="PK_Tyr_Ser-Thr"/>
    <property type="match status" value="1"/>
</dbReference>
<gene>
    <name evidence="2" type="ORF">M407DRAFT_53151</name>
</gene>
<reference evidence="2 3" key="1">
    <citation type="submission" date="2014-04" db="EMBL/GenBank/DDBJ databases">
        <authorList>
            <consortium name="DOE Joint Genome Institute"/>
            <person name="Kuo A."/>
            <person name="Girlanda M."/>
            <person name="Perotto S."/>
            <person name="Kohler A."/>
            <person name="Nagy L.G."/>
            <person name="Floudas D."/>
            <person name="Copeland A."/>
            <person name="Barry K.W."/>
            <person name="Cichocki N."/>
            <person name="Veneault-Fourrey C."/>
            <person name="LaButti K."/>
            <person name="Lindquist E.A."/>
            <person name="Lipzen A."/>
            <person name="Lundell T."/>
            <person name="Morin E."/>
            <person name="Murat C."/>
            <person name="Sun H."/>
            <person name="Tunlid A."/>
            <person name="Henrissat B."/>
            <person name="Grigoriev I.V."/>
            <person name="Hibbett D.S."/>
            <person name="Martin F."/>
            <person name="Nordberg H.P."/>
            <person name="Cantor M.N."/>
            <person name="Hua S.X."/>
        </authorList>
    </citation>
    <scope>NUCLEOTIDE SEQUENCE [LARGE SCALE GENOMIC DNA]</scope>
    <source>
        <strain evidence="2 3">MUT 4182</strain>
    </source>
</reference>
<name>A0A0C3QLM0_9AGAM</name>
<dbReference type="SUPFAM" id="SSF56112">
    <property type="entry name" value="Protein kinase-like (PK-like)"/>
    <property type="match status" value="1"/>
</dbReference>
<dbReference type="PANTHER" id="PTHR24416">
    <property type="entry name" value="TYROSINE-PROTEIN KINASE RECEPTOR"/>
    <property type="match status" value="1"/>
</dbReference>
<evidence type="ECO:0000259" key="1">
    <source>
        <dbReference type="PROSITE" id="PS50011"/>
    </source>
</evidence>
<reference evidence="3" key="2">
    <citation type="submission" date="2015-01" db="EMBL/GenBank/DDBJ databases">
        <title>Evolutionary Origins and Diversification of the Mycorrhizal Mutualists.</title>
        <authorList>
            <consortium name="DOE Joint Genome Institute"/>
            <consortium name="Mycorrhizal Genomics Consortium"/>
            <person name="Kohler A."/>
            <person name="Kuo A."/>
            <person name="Nagy L.G."/>
            <person name="Floudas D."/>
            <person name="Copeland A."/>
            <person name="Barry K.W."/>
            <person name="Cichocki N."/>
            <person name="Veneault-Fourrey C."/>
            <person name="LaButti K."/>
            <person name="Lindquist E.A."/>
            <person name="Lipzen A."/>
            <person name="Lundell T."/>
            <person name="Morin E."/>
            <person name="Murat C."/>
            <person name="Riley R."/>
            <person name="Ohm R."/>
            <person name="Sun H."/>
            <person name="Tunlid A."/>
            <person name="Henrissat B."/>
            <person name="Grigoriev I.V."/>
            <person name="Hibbett D.S."/>
            <person name="Martin F."/>
        </authorList>
    </citation>
    <scope>NUCLEOTIDE SEQUENCE [LARGE SCALE GENOMIC DNA]</scope>
    <source>
        <strain evidence="3">MUT 4182</strain>
    </source>
</reference>
<evidence type="ECO:0000313" key="2">
    <source>
        <dbReference type="EMBL" id="KIO28526.1"/>
    </source>
</evidence>
<dbReference type="OrthoDB" id="4062651at2759"/>
<dbReference type="GO" id="GO:0005886">
    <property type="term" value="C:plasma membrane"/>
    <property type="evidence" value="ECO:0007669"/>
    <property type="project" value="TreeGrafter"/>
</dbReference>
<dbReference type="InterPro" id="IPR050122">
    <property type="entry name" value="RTK"/>
</dbReference>
<dbReference type="STRING" id="1051891.A0A0C3QLM0"/>
<evidence type="ECO:0000313" key="3">
    <source>
        <dbReference type="Proteomes" id="UP000054248"/>
    </source>
</evidence>
<dbReference type="Gene3D" id="1.10.510.10">
    <property type="entry name" value="Transferase(Phosphotransferase) domain 1"/>
    <property type="match status" value="1"/>
</dbReference>
<protein>
    <recommendedName>
        <fullName evidence="1">Protein kinase domain-containing protein</fullName>
    </recommendedName>
</protein>
<dbReference type="PANTHER" id="PTHR24416:SF611">
    <property type="entry name" value="TYROSINE-PROTEIN KINASE TRANSMEMBRANE RECEPTOR ROR"/>
    <property type="match status" value="1"/>
</dbReference>
<dbReference type="GO" id="GO:0004714">
    <property type="term" value="F:transmembrane receptor protein tyrosine kinase activity"/>
    <property type="evidence" value="ECO:0007669"/>
    <property type="project" value="TreeGrafter"/>
</dbReference>
<dbReference type="PROSITE" id="PS50011">
    <property type="entry name" value="PROTEIN_KINASE_DOM"/>
    <property type="match status" value="1"/>
</dbReference>
<dbReference type="HOGENOM" id="CLU_000288_7_18_1"/>
<dbReference type="InterPro" id="IPR011009">
    <property type="entry name" value="Kinase-like_dom_sf"/>
</dbReference>
<sequence>YFKRFTRQMNIMRSLRHPNILPLFGVCRFEADLPPYLISPWMKYGDVRNYLKEFPGTADKLKLIHEVAIGLQYIHSLGILHGNLNPTNVLVNIDHRVRLTGFSLSKELQGETKNTNSNDHTQCLRWWSPETIRSKTLSEQSDVWSWGMTALEILSGEYPYKQADSRLEVFDLVLKGEIPGPEQYHPQMAKERIWTLIQECW</sequence>
<dbReference type="GO" id="GO:0007169">
    <property type="term" value="P:cell surface receptor protein tyrosine kinase signaling pathway"/>
    <property type="evidence" value="ECO:0007669"/>
    <property type="project" value="TreeGrafter"/>
</dbReference>
<dbReference type="InterPro" id="IPR000719">
    <property type="entry name" value="Prot_kinase_dom"/>
</dbReference>
<dbReference type="Proteomes" id="UP000054248">
    <property type="component" value="Unassembled WGS sequence"/>
</dbReference>
<dbReference type="GO" id="GO:0005524">
    <property type="term" value="F:ATP binding"/>
    <property type="evidence" value="ECO:0007669"/>
    <property type="project" value="InterPro"/>
</dbReference>
<keyword evidence="3" id="KW-1185">Reference proteome</keyword>